<dbReference type="Pfam" id="PF01381">
    <property type="entry name" value="HTH_3"/>
    <property type="match status" value="1"/>
</dbReference>
<sequence length="74" mass="8170">MDKVTLQTKLGTAVRERRQALEYSQDTFADAIGMHRAYYSAIERGERNVTLATLAKVAEGLDMPIAALMAQAKL</sequence>
<keyword evidence="1" id="KW-0805">Transcription regulation</keyword>
<dbReference type="CDD" id="cd00093">
    <property type="entry name" value="HTH_XRE"/>
    <property type="match status" value="1"/>
</dbReference>
<dbReference type="Gene3D" id="1.10.260.40">
    <property type="entry name" value="lambda repressor-like DNA-binding domains"/>
    <property type="match status" value="1"/>
</dbReference>
<dbReference type="PANTHER" id="PTHR46797:SF23">
    <property type="entry name" value="HTH-TYPE TRANSCRIPTIONAL REGULATOR SUTR"/>
    <property type="match status" value="1"/>
</dbReference>
<dbReference type="OrthoDB" id="9800901at2"/>
<keyword evidence="3" id="KW-0804">Transcription</keyword>
<evidence type="ECO:0000313" key="6">
    <source>
        <dbReference type="Proteomes" id="UP000011859"/>
    </source>
</evidence>
<feature type="domain" description="HTH cro/C1-type" evidence="4">
    <location>
        <begin position="14"/>
        <end position="68"/>
    </location>
</feature>
<evidence type="ECO:0000313" key="5">
    <source>
        <dbReference type="EMBL" id="AGG90927.1"/>
    </source>
</evidence>
<accession>I4WGY8</accession>
<dbReference type="PANTHER" id="PTHR46797">
    <property type="entry name" value="HTH-TYPE TRANSCRIPTIONAL REGULATOR"/>
    <property type="match status" value="1"/>
</dbReference>
<dbReference type="Proteomes" id="UP000011859">
    <property type="component" value="Chromosome"/>
</dbReference>
<dbReference type="GO" id="GO:0005829">
    <property type="term" value="C:cytosol"/>
    <property type="evidence" value="ECO:0007669"/>
    <property type="project" value="TreeGrafter"/>
</dbReference>
<accession>M4NLI6</accession>
<dbReference type="InterPro" id="IPR050807">
    <property type="entry name" value="TransReg_Diox_bact_type"/>
</dbReference>
<dbReference type="HOGENOM" id="CLU_066192_29_4_6"/>
<dbReference type="KEGG" id="rhd:R2APBS1_3876"/>
<dbReference type="GO" id="GO:0003677">
    <property type="term" value="F:DNA binding"/>
    <property type="evidence" value="ECO:0007669"/>
    <property type="project" value="UniProtKB-KW"/>
</dbReference>
<dbReference type="GO" id="GO:0003700">
    <property type="term" value="F:DNA-binding transcription factor activity"/>
    <property type="evidence" value="ECO:0007669"/>
    <property type="project" value="TreeGrafter"/>
</dbReference>
<evidence type="ECO:0000256" key="2">
    <source>
        <dbReference type="ARBA" id="ARBA00023125"/>
    </source>
</evidence>
<dbReference type="eggNOG" id="COG1476">
    <property type="taxonomic scope" value="Bacteria"/>
</dbReference>
<keyword evidence="6" id="KW-1185">Reference proteome</keyword>
<dbReference type="EMBL" id="CP003470">
    <property type="protein sequence ID" value="AGG90927.1"/>
    <property type="molecule type" value="Genomic_DNA"/>
</dbReference>
<keyword evidence="2" id="KW-0238">DNA-binding</keyword>
<evidence type="ECO:0000256" key="1">
    <source>
        <dbReference type="ARBA" id="ARBA00023015"/>
    </source>
</evidence>
<dbReference type="RefSeq" id="WP_007514442.1">
    <property type="nucleotide sequence ID" value="NC_020541.1"/>
</dbReference>
<reference evidence="5 6" key="1">
    <citation type="submission" date="2012-04" db="EMBL/GenBank/DDBJ databases">
        <title>Complete genome of Rhodanobacter sp. 2APBS1.</title>
        <authorList>
            <consortium name="US DOE Joint Genome Institute"/>
            <person name="Huntemann M."/>
            <person name="Wei C.-L."/>
            <person name="Han J."/>
            <person name="Detter J.C."/>
            <person name="Han C."/>
            <person name="Tapia R."/>
            <person name="Munk A.C.C."/>
            <person name="Chen A."/>
            <person name="Krypides N."/>
            <person name="Mavromatis K."/>
            <person name="Markowitz V."/>
            <person name="Szeto E."/>
            <person name="Ivanova N."/>
            <person name="Mikhailova N."/>
            <person name="Ovchinnikova G."/>
            <person name="Pagani I."/>
            <person name="Pati A."/>
            <person name="Goodwin L."/>
            <person name="Peters L."/>
            <person name="Pitluck S."/>
            <person name="Woyke T."/>
            <person name="Prakash O."/>
            <person name="Elkins J."/>
            <person name="Brown S."/>
            <person name="Palumbo A."/>
            <person name="Hemme C."/>
            <person name="Zhou J."/>
            <person name="Watson D."/>
            <person name="Jardine P."/>
            <person name="Kostka J."/>
            <person name="Green S."/>
        </authorList>
    </citation>
    <scope>NUCLEOTIDE SEQUENCE [LARGE SCALE GENOMIC DNA]</scope>
    <source>
        <strain evidence="5 6">2APBS1</strain>
    </source>
</reference>
<dbReference type="SUPFAM" id="SSF47413">
    <property type="entry name" value="lambda repressor-like DNA-binding domains"/>
    <property type="match status" value="1"/>
</dbReference>
<protein>
    <submittedName>
        <fullName evidence="5">Putative transcriptional regulator</fullName>
    </submittedName>
</protein>
<evidence type="ECO:0000256" key="3">
    <source>
        <dbReference type="ARBA" id="ARBA00023163"/>
    </source>
</evidence>
<gene>
    <name evidence="5" type="ORF">R2APBS1_3876</name>
</gene>
<proteinExistence type="predicted"/>
<organism evidence="5 6">
    <name type="scientific">Rhodanobacter denitrificans</name>
    <dbReference type="NCBI Taxonomy" id="666685"/>
    <lineage>
        <taxon>Bacteria</taxon>
        <taxon>Pseudomonadati</taxon>
        <taxon>Pseudomonadota</taxon>
        <taxon>Gammaproteobacteria</taxon>
        <taxon>Lysobacterales</taxon>
        <taxon>Rhodanobacteraceae</taxon>
        <taxon>Rhodanobacter</taxon>
    </lineage>
</organism>
<dbReference type="PATRIC" id="fig|666685.9.peg.3602"/>
<name>I4WGY8_9GAMM</name>
<dbReference type="PROSITE" id="PS50943">
    <property type="entry name" value="HTH_CROC1"/>
    <property type="match status" value="1"/>
</dbReference>
<dbReference type="InterPro" id="IPR010982">
    <property type="entry name" value="Lambda_DNA-bd_dom_sf"/>
</dbReference>
<evidence type="ECO:0000259" key="4">
    <source>
        <dbReference type="PROSITE" id="PS50943"/>
    </source>
</evidence>
<dbReference type="STRING" id="666685.R2APBS1_3876"/>
<dbReference type="SMART" id="SM00530">
    <property type="entry name" value="HTH_XRE"/>
    <property type="match status" value="1"/>
</dbReference>
<dbReference type="InterPro" id="IPR001387">
    <property type="entry name" value="Cro/C1-type_HTH"/>
</dbReference>
<dbReference type="AlphaFoldDB" id="I4WGY8"/>